<comment type="caution">
    <text evidence="1">The sequence shown here is derived from an EMBL/GenBank/DDBJ whole genome shotgun (WGS) entry which is preliminary data.</text>
</comment>
<name>A0ACB8SCB3_9AGAM</name>
<dbReference type="Proteomes" id="UP000814033">
    <property type="component" value="Unassembled WGS sequence"/>
</dbReference>
<gene>
    <name evidence="1" type="ORF">FA95DRAFT_455446</name>
</gene>
<proteinExistence type="predicted"/>
<keyword evidence="2" id="KW-1185">Reference proteome</keyword>
<evidence type="ECO:0000313" key="2">
    <source>
        <dbReference type="Proteomes" id="UP000814033"/>
    </source>
</evidence>
<accession>A0ACB8SCB3</accession>
<protein>
    <submittedName>
        <fullName evidence="1">Peptidase 1</fullName>
    </submittedName>
</protein>
<organism evidence="1 2">
    <name type="scientific">Auriscalpium vulgare</name>
    <dbReference type="NCBI Taxonomy" id="40419"/>
    <lineage>
        <taxon>Eukaryota</taxon>
        <taxon>Fungi</taxon>
        <taxon>Dikarya</taxon>
        <taxon>Basidiomycota</taxon>
        <taxon>Agaricomycotina</taxon>
        <taxon>Agaricomycetes</taxon>
        <taxon>Russulales</taxon>
        <taxon>Auriscalpiaceae</taxon>
        <taxon>Auriscalpium</taxon>
    </lineage>
</organism>
<evidence type="ECO:0000313" key="1">
    <source>
        <dbReference type="EMBL" id="KAI0053575.1"/>
    </source>
</evidence>
<dbReference type="EMBL" id="MU275839">
    <property type="protein sequence ID" value="KAI0053575.1"/>
    <property type="molecule type" value="Genomic_DNA"/>
</dbReference>
<sequence length="416" mass="43027">MRSIFALVSAFLSIVPALGAPADVVSGTQLSGDKGTGRYIVKLKDGAVQSESLAALSGVTSLNVSAAVTSDWDDDFFNGFAGNFNDETLNAMRSHLDVEYVEEDGVVSIDDVETEAWADADADAVYLTQTDAPWGLQRISQNPRVRGFETSFDYRYSYNSGAGKGVNVYVIDTGINIANVDFGGRARLGASFASTTNDGHGHGTHCAGTIGGTRWGVAKNANLIGVKVLGDDGKGDNSVLVSGINWVASDLKKRVPRPPSVASISIGSDPSKAIDDAVTALVNLGVHVVVSAGNKNVDASGQSPARVPTVITVGAADINDQKASFSNFGPGVDIFAPGVTIMSDWIGSTTATNILSGTSMSTPHVSGLIATLITQTTNLTPASMAVKIKSLAIKGRMGGLPPALNTPNLLARNDAP</sequence>
<reference evidence="1" key="2">
    <citation type="journal article" date="2022" name="New Phytol.">
        <title>Evolutionary transition to the ectomycorrhizal habit in the genomes of a hyperdiverse lineage of mushroom-forming fungi.</title>
        <authorList>
            <person name="Looney B."/>
            <person name="Miyauchi S."/>
            <person name="Morin E."/>
            <person name="Drula E."/>
            <person name="Courty P.E."/>
            <person name="Kohler A."/>
            <person name="Kuo A."/>
            <person name="LaButti K."/>
            <person name="Pangilinan J."/>
            <person name="Lipzen A."/>
            <person name="Riley R."/>
            <person name="Andreopoulos W."/>
            <person name="He G."/>
            <person name="Johnson J."/>
            <person name="Nolan M."/>
            <person name="Tritt A."/>
            <person name="Barry K.W."/>
            <person name="Grigoriev I.V."/>
            <person name="Nagy L.G."/>
            <person name="Hibbett D."/>
            <person name="Henrissat B."/>
            <person name="Matheny P.B."/>
            <person name="Labbe J."/>
            <person name="Martin F.M."/>
        </authorList>
    </citation>
    <scope>NUCLEOTIDE SEQUENCE</scope>
    <source>
        <strain evidence="1">FP105234-sp</strain>
    </source>
</reference>
<reference evidence="1" key="1">
    <citation type="submission" date="2021-02" db="EMBL/GenBank/DDBJ databases">
        <authorList>
            <consortium name="DOE Joint Genome Institute"/>
            <person name="Ahrendt S."/>
            <person name="Looney B.P."/>
            <person name="Miyauchi S."/>
            <person name="Morin E."/>
            <person name="Drula E."/>
            <person name="Courty P.E."/>
            <person name="Chicoki N."/>
            <person name="Fauchery L."/>
            <person name="Kohler A."/>
            <person name="Kuo A."/>
            <person name="Labutti K."/>
            <person name="Pangilinan J."/>
            <person name="Lipzen A."/>
            <person name="Riley R."/>
            <person name="Andreopoulos W."/>
            <person name="He G."/>
            <person name="Johnson J."/>
            <person name="Barry K.W."/>
            <person name="Grigoriev I.V."/>
            <person name="Nagy L."/>
            <person name="Hibbett D."/>
            <person name="Henrissat B."/>
            <person name="Matheny P.B."/>
            <person name="Labbe J."/>
            <person name="Martin F."/>
        </authorList>
    </citation>
    <scope>NUCLEOTIDE SEQUENCE</scope>
    <source>
        <strain evidence="1">FP105234-sp</strain>
    </source>
</reference>